<reference evidence="2 3" key="1">
    <citation type="submission" date="2017-07" db="EMBL/GenBank/DDBJ databases">
        <title>Genome Sequence of Antarctobacter heliothermus Strain SMS3 Isolated from a culture of the Diatom Skeletonema marinoi.</title>
        <authorList>
            <person name="Topel M."/>
            <person name="Pinder M.I.M."/>
            <person name="Johansson O.N."/>
            <person name="Kourtchenko O."/>
            <person name="Godhe A."/>
            <person name="Clarke A.K."/>
        </authorList>
    </citation>
    <scope>NUCLEOTIDE SEQUENCE [LARGE SCALE GENOMIC DNA]</scope>
    <source>
        <strain evidence="2 3">SMS3</strain>
    </source>
</reference>
<dbReference type="RefSeq" id="WP_094035481.1">
    <property type="nucleotide sequence ID" value="NZ_CP022540.1"/>
</dbReference>
<dbReference type="InterPro" id="IPR004360">
    <property type="entry name" value="Glyas_Fos-R_dOase_dom"/>
</dbReference>
<keyword evidence="3" id="KW-1185">Reference proteome</keyword>
<dbReference type="KEGG" id="aht:ANTHELSMS3_02937"/>
<dbReference type="GO" id="GO:0051213">
    <property type="term" value="F:dioxygenase activity"/>
    <property type="evidence" value="ECO:0007669"/>
    <property type="project" value="UniProtKB-KW"/>
</dbReference>
<dbReference type="AlphaFoldDB" id="A0A222E648"/>
<dbReference type="CDD" id="cd06587">
    <property type="entry name" value="VOC"/>
    <property type="match status" value="1"/>
</dbReference>
<keyword evidence="2" id="KW-0223">Dioxygenase</keyword>
<dbReference type="InterPro" id="IPR029068">
    <property type="entry name" value="Glyas_Bleomycin-R_OHBP_Dase"/>
</dbReference>
<dbReference type="OrthoDB" id="7355345at2"/>
<protein>
    <submittedName>
        <fullName evidence="2">Glyoxalase/bleomycin resistance protein/dioxygenase superfamily protein</fullName>
    </submittedName>
</protein>
<dbReference type="EMBL" id="CP022540">
    <property type="protein sequence ID" value="ASP21590.1"/>
    <property type="molecule type" value="Genomic_DNA"/>
</dbReference>
<dbReference type="PROSITE" id="PS51819">
    <property type="entry name" value="VOC"/>
    <property type="match status" value="1"/>
</dbReference>
<proteinExistence type="predicted"/>
<keyword evidence="2" id="KW-0560">Oxidoreductase</keyword>
<organism evidence="2 3">
    <name type="scientific">Antarctobacter heliothermus</name>
    <dbReference type="NCBI Taxonomy" id="74033"/>
    <lineage>
        <taxon>Bacteria</taxon>
        <taxon>Pseudomonadati</taxon>
        <taxon>Pseudomonadota</taxon>
        <taxon>Alphaproteobacteria</taxon>
        <taxon>Rhodobacterales</taxon>
        <taxon>Roseobacteraceae</taxon>
        <taxon>Antarctobacter</taxon>
    </lineage>
</organism>
<dbReference type="Proteomes" id="UP000203589">
    <property type="component" value="Chromosome"/>
</dbReference>
<gene>
    <name evidence="2" type="ORF">ANTHELSMS3_02937</name>
</gene>
<accession>A0A222E648</accession>
<evidence type="ECO:0000313" key="3">
    <source>
        <dbReference type="Proteomes" id="UP000203589"/>
    </source>
</evidence>
<sequence length="125" mass="13887">MARLEHVNITVPDAKATAAFLTRLLGWQIRWEGDSLNGGYSVHVGEADSYLALYSPKTIVAPAGPRYVNSAGLNHIGIVVNDLDAVEARVRDLGYETHNHADYEPGRRFYFDGPDAVEYEMVCYD</sequence>
<feature type="domain" description="VOC" evidence="1">
    <location>
        <begin position="3"/>
        <end position="124"/>
    </location>
</feature>
<dbReference type="SUPFAM" id="SSF54593">
    <property type="entry name" value="Glyoxalase/Bleomycin resistance protein/Dihydroxybiphenyl dioxygenase"/>
    <property type="match status" value="1"/>
</dbReference>
<evidence type="ECO:0000259" key="1">
    <source>
        <dbReference type="PROSITE" id="PS51819"/>
    </source>
</evidence>
<dbReference type="Pfam" id="PF00903">
    <property type="entry name" value="Glyoxalase"/>
    <property type="match status" value="1"/>
</dbReference>
<evidence type="ECO:0000313" key="2">
    <source>
        <dbReference type="EMBL" id="ASP21590.1"/>
    </source>
</evidence>
<name>A0A222E648_9RHOB</name>
<dbReference type="Gene3D" id="3.10.180.10">
    <property type="entry name" value="2,3-Dihydroxybiphenyl 1,2-Dioxygenase, domain 1"/>
    <property type="match status" value="1"/>
</dbReference>
<dbReference type="InterPro" id="IPR037523">
    <property type="entry name" value="VOC_core"/>
</dbReference>